<gene>
    <name evidence="20" type="ORF">JOD17_001191</name>
</gene>
<evidence type="ECO:0000256" key="17">
    <source>
        <dbReference type="SAM" id="Phobius"/>
    </source>
</evidence>
<dbReference type="InterPro" id="IPR003661">
    <property type="entry name" value="HisK_dim/P_dom"/>
</dbReference>
<evidence type="ECO:0000256" key="4">
    <source>
        <dbReference type="ARBA" id="ARBA00022475"/>
    </source>
</evidence>
<keyword evidence="13" id="KW-0843">Virulence</keyword>
<comment type="function">
    <text evidence="15">Member of the two-component regulatory system HssS/HssR involved in intracellular heme homeostasis and tempering of staphylococcal virulence. HssS functions as a heme sensor histidine kinase which is autophosphorylated at a histidine residue and transfers its phosphate group to an aspartate residue of HssR. HssR/HssS activates the expression of hrtAB, an efflux pump, in response to extracellular heme, hemin, hemoglobin or blood.</text>
</comment>
<dbReference type="SUPFAM" id="SSF47384">
    <property type="entry name" value="Homodimeric domain of signal transducing histidine kinase"/>
    <property type="match status" value="1"/>
</dbReference>
<keyword evidence="10" id="KW-0067">ATP-binding</keyword>
<evidence type="ECO:0000256" key="15">
    <source>
        <dbReference type="ARBA" id="ARBA00037219"/>
    </source>
</evidence>
<dbReference type="PROSITE" id="PS50109">
    <property type="entry name" value="HIS_KIN"/>
    <property type="match status" value="1"/>
</dbReference>
<keyword evidence="4" id="KW-1003">Cell membrane</keyword>
<name>A0ABS2PB73_9BACL</name>
<dbReference type="Gene3D" id="3.30.565.10">
    <property type="entry name" value="Histidine kinase-like ATPase, C-terminal domain"/>
    <property type="match status" value="1"/>
</dbReference>
<dbReference type="Pfam" id="PF02518">
    <property type="entry name" value="HATPase_c"/>
    <property type="match status" value="1"/>
</dbReference>
<dbReference type="Gene3D" id="1.10.287.130">
    <property type="match status" value="1"/>
</dbReference>
<reference evidence="20 21" key="1">
    <citation type="submission" date="2021-01" db="EMBL/GenBank/DDBJ databases">
        <title>Genomic Encyclopedia of Type Strains, Phase IV (KMG-IV): sequencing the most valuable type-strain genomes for metagenomic binning, comparative biology and taxonomic classification.</title>
        <authorList>
            <person name="Goeker M."/>
        </authorList>
    </citation>
    <scope>NUCLEOTIDE SEQUENCE [LARGE SCALE GENOMIC DNA]</scope>
    <source>
        <strain evidence="20 21">DSM 25540</strain>
    </source>
</reference>
<evidence type="ECO:0000259" key="18">
    <source>
        <dbReference type="PROSITE" id="PS50109"/>
    </source>
</evidence>
<dbReference type="InterPro" id="IPR003660">
    <property type="entry name" value="HAMP_dom"/>
</dbReference>
<comment type="subcellular location">
    <subcellularLocation>
        <location evidence="2">Cell membrane</location>
        <topology evidence="2">Multi-pass membrane protein</topology>
    </subcellularLocation>
</comment>
<evidence type="ECO:0000256" key="8">
    <source>
        <dbReference type="ARBA" id="ARBA00022741"/>
    </source>
</evidence>
<evidence type="ECO:0000256" key="7">
    <source>
        <dbReference type="ARBA" id="ARBA00022692"/>
    </source>
</evidence>
<dbReference type="SUPFAM" id="SSF55874">
    <property type="entry name" value="ATPase domain of HSP90 chaperone/DNA topoisomerase II/histidine kinase"/>
    <property type="match status" value="1"/>
</dbReference>
<evidence type="ECO:0000256" key="3">
    <source>
        <dbReference type="ARBA" id="ARBA00012438"/>
    </source>
</evidence>
<evidence type="ECO:0000313" key="21">
    <source>
        <dbReference type="Proteomes" id="UP000741863"/>
    </source>
</evidence>
<protein>
    <recommendedName>
        <fullName evidence="16">Heme sensor protein HssS</fullName>
        <ecNumber evidence="3">2.7.13.3</ecNumber>
    </recommendedName>
</protein>
<evidence type="ECO:0000256" key="5">
    <source>
        <dbReference type="ARBA" id="ARBA00022553"/>
    </source>
</evidence>
<proteinExistence type="predicted"/>
<dbReference type="RefSeq" id="WP_204696188.1">
    <property type="nucleotide sequence ID" value="NZ_JAFBEC010000003.1"/>
</dbReference>
<evidence type="ECO:0000256" key="12">
    <source>
        <dbReference type="ARBA" id="ARBA00023012"/>
    </source>
</evidence>
<evidence type="ECO:0000313" key="20">
    <source>
        <dbReference type="EMBL" id="MBM7632098.1"/>
    </source>
</evidence>
<dbReference type="PANTHER" id="PTHR45528:SF11">
    <property type="entry name" value="HISTIDINE KINASE"/>
    <property type="match status" value="1"/>
</dbReference>
<keyword evidence="11 17" id="KW-1133">Transmembrane helix</keyword>
<evidence type="ECO:0000256" key="11">
    <source>
        <dbReference type="ARBA" id="ARBA00022989"/>
    </source>
</evidence>
<evidence type="ECO:0000256" key="13">
    <source>
        <dbReference type="ARBA" id="ARBA00023026"/>
    </source>
</evidence>
<dbReference type="Pfam" id="PF00512">
    <property type="entry name" value="HisKA"/>
    <property type="match status" value="1"/>
</dbReference>
<keyword evidence="6" id="KW-0808">Transferase</keyword>
<dbReference type="InterPro" id="IPR036890">
    <property type="entry name" value="HATPase_C_sf"/>
</dbReference>
<dbReference type="CDD" id="cd00082">
    <property type="entry name" value="HisKA"/>
    <property type="match status" value="1"/>
</dbReference>
<evidence type="ECO:0000256" key="10">
    <source>
        <dbReference type="ARBA" id="ARBA00022840"/>
    </source>
</evidence>
<evidence type="ECO:0000256" key="16">
    <source>
        <dbReference type="ARBA" id="ARBA00040841"/>
    </source>
</evidence>
<dbReference type="EMBL" id="JAFBEC010000003">
    <property type="protein sequence ID" value="MBM7632098.1"/>
    <property type="molecule type" value="Genomic_DNA"/>
</dbReference>
<evidence type="ECO:0000256" key="6">
    <source>
        <dbReference type="ARBA" id="ARBA00022679"/>
    </source>
</evidence>
<dbReference type="Proteomes" id="UP000741863">
    <property type="component" value="Unassembled WGS sequence"/>
</dbReference>
<comment type="caution">
    <text evidence="20">The sequence shown here is derived from an EMBL/GenBank/DDBJ whole genome shotgun (WGS) entry which is preliminary data.</text>
</comment>
<keyword evidence="5" id="KW-0597">Phosphoprotein</keyword>
<dbReference type="PANTHER" id="PTHR45528">
    <property type="entry name" value="SENSOR HISTIDINE KINASE CPXA"/>
    <property type="match status" value="1"/>
</dbReference>
<dbReference type="SMART" id="SM00304">
    <property type="entry name" value="HAMP"/>
    <property type="match status" value="1"/>
</dbReference>
<dbReference type="CDD" id="cd06225">
    <property type="entry name" value="HAMP"/>
    <property type="match status" value="1"/>
</dbReference>
<keyword evidence="21" id="KW-1185">Reference proteome</keyword>
<evidence type="ECO:0000256" key="14">
    <source>
        <dbReference type="ARBA" id="ARBA00023136"/>
    </source>
</evidence>
<dbReference type="Pfam" id="PF00672">
    <property type="entry name" value="HAMP"/>
    <property type="match status" value="1"/>
</dbReference>
<dbReference type="PROSITE" id="PS50885">
    <property type="entry name" value="HAMP"/>
    <property type="match status" value="1"/>
</dbReference>
<keyword evidence="12" id="KW-0902">Two-component regulatory system</keyword>
<evidence type="ECO:0000259" key="19">
    <source>
        <dbReference type="PROSITE" id="PS50885"/>
    </source>
</evidence>
<keyword evidence="7 17" id="KW-0812">Transmembrane</keyword>
<dbReference type="InterPro" id="IPR004358">
    <property type="entry name" value="Sig_transdc_His_kin-like_C"/>
</dbReference>
<accession>A0ABS2PB73</accession>
<keyword evidence="14 17" id="KW-0472">Membrane</keyword>
<organism evidence="20 21">
    <name type="scientific">Geomicrobium sediminis</name>
    <dbReference type="NCBI Taxonomy" id="1347788"/>
    <lineage>
        <taxon>Bacteria</taxon>
        <taxon>Bacillati</taxon>
        <taxon>Bacillota</taxon>
        <taxon>Bacilli</taxon>
        <taxon>Bacillales</taxon>
        <taxon>Geomicrobium</taxon>
    </lineage>
</organism>
<keyword evidence="9 20" id="KW-0418">Kinase</keyword>
<sequence length="452" mass="51055">MRSFYVRMLLITFAVMILSSLLAFTLANGYYQFVLQEQNEEKIEQTARDVAQFLTDLPSTYHEDYLIHVGELGYQVTLLQESGFSSHYGTPYRDASIPSDVIAEVLEGTVYRGITAQEFEWFVTGFFNNVATNTIGVPVQIEGENYALFMRPDVEQNLGEFRSFLAILLVLTLLFSFLFIAIAAKRIVKPVVSLTEATKQISEGEFHVDLNVRRQDEIGQLAKHFKSMSKELGQLDAMRQEFVSNVSHEIQSPLATISATSHALQANDISDKERVTYSELIEKESLRLSSLSKQLLTLASLDQETDVVNKETINLEEQIKGVVRSLIYQAQQKDIYIQLDTMPCAVTGDPLLLHQVWENLIFNAIKFTPTGGTIHITFKDRQVLIQDNGVGMTEHQIKRIYERFYKVDEARTHDQNSTGLGLSIVKKIVDLHDAEINVTSTVGIGTTFTITF</sequence>
<dbReference type="CDD" id="cd00075">
    <property type="entry name" value="HATPase"/>
    <property type="match status" value="1"/>
</dbReference>
<evidence type="ECO:0000256" key="1">
    <source>
        <dbReference type="ARBA" id="ARBA00000085"/>
    </source>
</evidence>
<dbReference type="SMART" id="SM00387">
    <property type="entry name" value="HATPase_c"/>
    <property type="match status" value="1"/>
</dbReference>
<dbReference type="InterPro" id="IPR050398">
    <property type="entry name" value="HssS/ArlS-like"/>
</dbReference>
<dbReference type="Gene3D" id="6.10.340.10">
    <property type="match status" value="1"/>
</dbReference>
<dbReference type="InterPro" id="IPR036097">
    <property type="entry name" value="HisK_dim/P_sf"/>
</dbReference>
<feature type="transmembrane region" description="Helical" evidence="17">
    <location>
        <begin position="164"/>
        <end position="184"/>
    </location>
</feature>
<dbReference type="GO" id="GO:0016301">
    <property type="term" value="F:kinase activity"/>
    <property type="evidence" value="ECO:0007669"/>
    <property type="project" value="UniProtKB-KW"/>
</dbReference>
<feature type="domain" description="HAMP" evidence="19">
    <location>
        <begin position="185"/>
        <end position="237"/>
    </location>
</feature>
<feature type="domain" description="Histidine kinase" evidence="18">
    <location>
        <begin position="245"/>
        <end position="452"/>
    </location>
</feature>
<dbReference type="InterPro" id="IPR005467">
    <property type="entry name" value="His_kinase_dom"/>
</dbReference>
<evidence type="ECO:0000256" key="2">
    <source>
        <dbReference type="ARBA" id="ARBA00004651"/>
    </source>
</evidence>
<dbReference type="InterPro" id="IPR003594">
    <property type="entry name" value="HATPase_dom"/>
</dbReference>
<dbReference type="SMART" id="SM00388">
    <property type="entry name" value="HisKA"/>
    <property type="match status" value="1"/>
</dbReference>
<keyword evidence="8" id="KW-0547">Nucleotide-binding</keyword>
<dbReference type="SUPFAM" id="SSF158472">
    <property type="entry name" value="HAMP domain-like"/>
    <property type="match status" value="1"/>
</dbReference>
<evidence type="ECO:0000256" key="9">
    <source>
        <dbReference type="ARBA" id="ARBA00022777"/>
    </source>
</evidence>
<comment type="catalytic activity">
    <reaction evidence="1">
        <text>ATP + protein L-histidine = ADP + protein N-phospho-L-histidine.</text>
        <dbReference type="EC" id="2.7.13.3"/>
    </reaction>
</comment>
<dbReference type="EC" id="2.7.13.3" evidence="3"/>
<dbReference type="PRINTS" id="PR00344">
    <property type="entry name" value="BCTRLSENSOR"/>
</dbReference>